<dbReference type="Proteomes" id="UP000733379">
    <property type="component" value="Unassembled WGS sequence"/>
</dbReference>
<evidence type="ECO:0000256" key="1">
    <source>
        <dbReference type="ARBA" id="ARBA00002494"/>
    </source>
</evidence>
<comment type="caution">
    <text evidence="11">The sequence shown here is derived from an EMBL/GenBank/DDBJ whole genome shotgun (WGS) entry which is preliminary data.</text>
</comment>
<accession>A0ABS6B685</accession>
<dbReference type="PROSITE" id="PS51257">
    <property type="entry name" value="PROKAR_LIPOPROTEIN"/>
    <property type="match status" value="1"/>
</dbReference>
<evidence type="ECO:0000256" key="5">
    <source>
        <dbReference type="ARBA" id="ARBA00023004"/>
    </source>
</evidence>
<evidence type="ECO:0000313" key="11">
    <source>
        <dbReference type="EMBL" id="MBU3065251.1"/>
    </source>
</evidence>
<keyword evidence="5" id="KW-0408">Iron</keyword>
<keyword evidence="7" id="KW-1015">Disulfide bond</keyword>
<name>A0ABS6B685_9NOCA</name>
<evidence type="ECO:0000256" key="4">
    <source>
        <dbReference type="ARBA" id="ARBA00022723"/>
    </source>
</evidence>
<sequence length="151" mass="14580">MTRHDLSAGPVDRRTALAGAGVTAAALTLAAACSSNDSSAPAASSATVAPAASGAPAAPPGALVSTAQVPVGGGVIVGDTVVTQPTAGTFEGFSTTCTHAGCKVNQVVNGLIQCPCHGSEFHLDGSVARGPASRPLDAHPVKVSGDSVIRA</sequence>
<keyword evidence="3" id="KW-0001">2Fe-2S</keyword>
<evidence type="ECO:0000259" key="10">
    <source>
        <dbReference type="PROSITE" id="PS51296"/>
    </source>
</evidence>
<gene>
    <name evidence="11" type="ORF">KO481_27450</name>
</gene>
<dbReference type="InterPro" id="IPR036922">
    <property type="entry name" value="Rieske_2Fe-2S_sf"/>
</dbReference>
<comment type="cofactor">
    <cofactor evidence="9">
        <name>[2Fe-2S] cluster</name>
        <dbReference type="ChEBI" id="CHEBI:190135"/>
    </cofactor>
</comment>
<dbReference type="InterPro" id="IPR005805">
    <property type="entry name" value="Rieske_Fe-S_prot_C"/>
</dbReference>
<evidence type="ECO:0000313" key="12">
    <source>
        <dbReference type="Proteomes" id="UP000733379"/>
    </source>
</evidence>
<dbReference type="EMBL" id="JAHKNI010000010">
    <property type="protein sequence ID" value="MBU3065251.1"/>
    <property type="molecule type" value="Genomic_DNA"/>
</dbReference>
<dbReference type="CDD" id="cd03467">
    <property type="entry name" value="Rieske"/>
    <property type="match status" value="1"/>
</dbReference>
<dbReference type="Pfam" id="PF00355">
    <property type="entry name" value="Rieske"/>
    <property type="match status" value="1"/>
</dbReference>
<evidence type="ECO:0000256" key="9">
    <source>
        <dbReference type="ARBA" id="ARBA00034078"/>
    </source>
</evidence>
<evidence type="ECO:0000256" key="2">
    <source>
        <dbReference type="ARBA" id="ARBA00015816"/>
    </source>
</evidence>
<evidence type="ECO:0000256" key="7">
    <source>
        <dbReference type="ARBA" id="ARBA00023157"/>
    </source>
</evidence>
<proteinExistence type="predicted"/>
<evidence type="ECO:0000256" key="8">
    <source>
        <dbReference type="ARBA" id="ARBA00029586"/>
    </source>
</evidence>
<dbReference type="PROSITE" id="PS51318">
    <property type="entry name" value="TAT"/>
    <property type="match status" value="1"/>
</dbReference>
<keyword evidence="4" id="KW-0479">Metal-binding</keyword>
<organism evidence="11 12">
    <name type="scientific">Nocardia albiluteola</name>
    <dbReference type="NCBI Taxonomy" id="2842303"/>
    <lineage>
        <taxon>Bacteria</taxon>
        <taxon>Bacillati</taxon>
        <taxon>Actinomycetota</taxon>
        <taxon>Actinomycetes</taxon>
        <taxon>Mycobacteriales</taxon>
        <taxon>Nocardiaceae</taxon>
        <taxon>Nocardia</taxon>
    </lineage>
</organism>
<dbReference type="RefSeq" id="WP_215921230.1">
    <property type="nucleotide sequence ID" value="NZ_JAHKNI010000010.1"/>
</dbReference>
<dbReference type="InterPro" id="IPR014349">
    <property type="entry name" value="Rieske_Fe-S_prot"/>
</dbReference>
<feature type="domain" description="Rieske" evidence="10">
    <location>
        <begin position="61"/>
        <end position="150"/>
    </location>
</feature>
<dbReference type="InterPro" id="IPR006311">
    <property type="entry name" value="TAT_signal"/>
</dbReference>
<dbReference type="PANTHER" id="PTHR10134">
    <property type="entry name" value="CYTOCHROME B-C1 COMPLEX SUBUNIT RIESKE, MITOCHONDRIAL"/>
    <property type="match status" value="1"/>
</dbReference>
<dbReference type="InterPro" id="IPR017941">
    <property type="entry name" value="Rieske_2Fe-2S"/>
</dbReference>
<evidence type="ECO:0000256" key="6">
    <source>
        <dbReference type="ARBA" id="ARBA00023014"/>
    </source>
</evidence>
<reference evidence="11 12" key="1">
    <citation type="submission" date="2021-06" db="EMBL/GenBank/DDBJ databases">
        <title>Actinomycetes sequencing.</title>
        <authorList>
            <person name="Shan Q."/>
        </authorList>
    </citation>
    <scope>NUCLEOTIDE SEQUENCE [LARGE SCALE GENOMIC DNA]</scope>
    <source>
        <strain evidence="11 12">NEAU-G5</strain>
    </source>
</reference>
<dbReference type="Gene3D" id="2.102.10.10">
    <property type="entry name" value="Rieske [2Fe-2S] iron-sulphur domain"/>
    <property type="match status" value="1"/>
</dbReference>
<evidence type="ECO:0000256" key="3">
    <source>
        <dbReference type="ARBA" id="ARBA00022714"/>
    </source>
</evidence>
<keyword evidence="6" id="KW-0411">Iron-sulfur</keyword>
<protein>
    <recommendedName>
        <fullName evidence="2">Cytochrome bc1 complex Rieske iron-sulfur subunit</fullName>
    </recommendedName>
    <alternativeName>
        <fullName evidence="8">Cytochrome bc1 reductase complex subunit QcrA</fullName>
    </alternativeName>
</protein>
<dbReference type="PROSITE" id="PS51296">
    <property type="entry name" value="RIESKE"/>
    <property type="match status" value="1"/>
</dbReference>
<keyword evidence="12" id="KW-1185">Reference proteome</keyword>
<dbReference type="PRINTS" id="PR00162">
    <property type="entry name" value="RIESKE"/>
</dbReference>
<comment type="function">
    <text evidence="1">Iron-sulfur subunit of the cytochrome bc1 complex, an essential component of the respiratory electron transport chain required for ATP synthesis. The bc1 complex catalyzes the oxidation of menaquinol and the reduction of cytochrome c in the respiratory chain. The bc1 complex operates through a Q-cycle mechanism that couples electron transfer to generation of the proton gradient that drives ATP synthesis.</text>
</comment>
<dbReference type="SUPFAM" id="SSF50022">
    <property type="entry name" value="ISP domain"/>
    <property type="match status" value="1"/>
</dbReference>